<dbReference type="EMBL" id="KZ502668">
    <property type="protein sequence ID" value="PKU74884.1"/>
    <property type="molecule type" value="Genomic_DNA"/>
</dbReference>
<proteinExistence type="predicted"/>
<keyword evidence="2" id="KW-1185">Reference proteome</keyword>
<dbReference type="Proteomes" id="UP000233837">
    <property type="component" value="Unassembled WGS sequence"/>
</dbReference>
<sequence length="60" mass="6982">MKNILNKKRRQSEFETIILVDECSAILLKNLFKKLRDRSSFTMSIAIGDKFYGRGLCDLI</sequence>
<protein>
    <submittedName>
        <fullName evidence="1">Uncharacterized protein</fullName>
    </submittedName>
</protein>
<evidence type="ECO:0000313" key="1">
    <source>
        <dbReference type="EMBL" id="PKU74884.1"/>
    </source>
</evidence>
<reference evidence="1 2" key="2">
    <citation type="journal article" date="2017" name="Nature">
        <title>The Apostasia genome and the evolution of orchids.</title>
        <authorList>
            <person name="Zhang G.Q."/>
            <person name="Liu K.W."/>
            <person name="Li Z."/>
            <person name="Lohaus R."/>
            <person name="Hsiao Y.Y."/>
            <person name="Niu S.C."/>
            <person name="Wang J.Y."/>
            <person name="Lin Y.C."/>
            <person name="Xu Q."/>
            <person name="Chen L.J."/>
            <person name="Yoshida K."/>
            <person name="Fujiwara S."/>
            <person name="Wang Z.W."/>
            <person name="Zhang Y.Q."/>
            <person name="Mitsuda N."/>
            <person name="Wang M."/>
            <person name="Liu G.H."/>
            <person name="Pecoraro L."/>
            <person name="Huang H.X."/>
            <person name="Xiao X.J."/>
            <person name="Lin M."/>
            <person name="Wu X.Y."/>
            <person name="Wu W.L."/>
            <person name="Chen Y.Y."/>
            <person name="Chang S.B."/>
            <person name="Sakamoto S."/>
            <person name="Ohme-Takagi M."/>
            <person name="Yagi M."/>
            <person name="Zeng S.J."/>
            <person name="Shen C.Y."/>
            <person name="Yeh C.M."/>
            <person name="Luo Y.B."/>
            <person name="Tsai W.C."/>
            <person name="Van de Peer Y."/>
            <person name="Liu Z.J."/>
        </authorList>
    </citation>
    <scope>NUCLEOTIDE SEQUENCE [LARGE SCALE GENOMIC DNA]</scope>
    <source>
        <tissue evidence="1">The whole plant</tissue>
    </source>
</reference>
<name>A0A2I0WGU0_9ASPA</name>
<dbReference type="AlphaFoldDB" id="A0A2I0WGU0"/>
<gene>
    <name evidence="1" type="ORF">MA16_Dca005075</name>
</gene>
<reference evidence="1 2" key="1">
    <citation type="journal article" date="2016" name="Sci. Rep.">
        <title>The Dendrobium catenatum Lindl. genome sequence provides insights into polysaccharide synthase, floral development and adaptive evolution.</title>
        <authorList>
            <person name="Zhang G.Q."/>
            <person name="Xu Q."/>
            <person name="Bian C."/>
            <person name="Tsai W.C."/>
            <person name="Yeh C.M."/>
            <person name="Liu K.W."/>
            <person name="Yoshida K."/>
            <person name="Zhang L.S."/>
            <person name="Chang S.B."/>
            <person name="Chen F."/>
            <person name="Shi Y."/>
            <person name="Su Y.Y."/>
            <person name="Zhang Y.Q."/>
            <person name="Chen L.J."/>
            <person name="Yin Y."/>
            <person name="Lin M."/>
            <person name="Huang H."/>
            <person name="Deng H."/>
            <person name="Wang Z.W."/>
            <person name="Zhu S.L."/>
            <person name="Zhao X."/>
            <person name="Deng C."/>
            <person name="Niu S.C."/>
            <person name="Huang J."/>
            <person name="Wang M."/>
            <person name="Liu G.H."/>
            <person name="Yang H.J."/>
            <person name="Xiao X.J."/>
            <person name="Hsiao Y.Y."/>
            <person name="Wu W.L."/>
            <person name="Chen Y.Y."/>
            <person name="Mitsuda N."/>
            <person name="Ohme-Takagi M."/>
            <person name="Luo Y.B."/>
            <person name="Van de Peer Y."/>
            <person name="Liu Z.J."/>
        </authorList>
    </citation>
    <scope>NUCLEOTIDE SEQUENCE [LARGE SCALE GENOMIC DNA]</scope>
    <source>
        <tissue evidence="1">The whole plant</tissue>
    </source>
</reference>
<evidence type="ECO:0000313" key="2">
    <source>
        <dbReference type="Proteomes" id="UP000233837"/>
    </source>
</evidence>
<accession>A0A2I0WGU0</accession>
<organism evidence="1 2">
    <name type="scientific">Dendrobium catenatum</name>
    <dbReference type="NCBI Taxonomy" id="906689"/>
    <lineage>
        <taxon>Eukaryota</taxon>
        <taxon>Viridiplantae</taxon>
        <taxon>Streptophyta</taxon>
        <taxon>Embryophyta</taxon>
        <taxon>Tracheophyta</taxon>
        <taxon>Spermatophyta</taxon>
        <taxon>Magnoliopsida</taxon>
        <taxon>Liliopsida</taxon>
        <taxon>Asparagales</taxon>
        <taxon>Orchidaceae</taxon>
        <taxon>Epidendroideae</taxon>
        <taxon>Malaxideae</taxon>
        <taxon>Dendrobiinae</taxon>
        <taxon>Dendrobium</taxon>
    </lineage>
</organism>